<reference evidence="2" key="1">
    <citation type="submission" date="2019-10" db="EMBL/GenBank/DDBJ databases">
        <authorList>
            <consortium name="DOE Joint Genome Institute"/>
            <person name="Kuo A."/>
            <person name="Miyauchi S."/>
            <person name="Kiss E."/>
            <person name="Drula E."/>
            <person name="Kohler A."/>
            <person name="Sanchez-Garcia M."/>
            <person name="Andreopoulos B."/>
            <person name="Barry K.W."/>
            <person name="Bonito G."/>
            <person name="Buee M."/>
            <person name="Carver A."/>
            <person name="Chen C."/>
            <person name="Cichocki N."/>
            <person name="Clum A."/>
            <person name="Culley D."/>
            <person name="Crous P.W."/>
            <person name="Fauchery L."/>
            <person name="Girlanda M."/>
            <person name="Hayes R."/>
            <person name="Keri Z."/>
            <person name="LaButti K."/>
            <person name="Lipzen A."/>
            <person name="Lombard V."/>
            <person name="Magnuson J."/>
            <person name="Maillard F."/>
            <person name="Morin E."/>
            <person name="Murat C."/>
            <person name="Nolan M."/>
            <person name="Ohm R."/>
            <person name="Pangilinan J."/>
            <person name="Pereira M."/>
            <person name="Perotto S."/>
            <person name="Peter M."/>
            <person name="Riley R."/>
            <person name="Sitrit Y."/>
            <person name="Stielow B."/>
            <person name="Szollosi G."/>
            <person name="Zifcakova L."/>
            <person name="Stursova M."/>
            <person name="Spatafora J.W."/>
            <person name="Tedersoo L."/>
            <person name="Vaario L.-M."/>
            <person name="Yamada A."/>
            <person name="Yan M."/>
            <person name="Wang P."/>
            <person name="Xu J."/>
            <person name="Bruns T."/>
            <person name="Baldrian P."/>
            <person name="Vilgalys R."/>
            <person name="Henrissat B."/>
            <person name="Grigoriev I.V."/>
            <person name="Hibbett D."/>
            <person name="Nagy L.G."/>
            <person name="Martin F.M."/>
        </authorList>
    </citation>
    <scope>NUCLEOTIDE SEQUENCE</scope>
    <source>
        <strain evidence="2">Prilba</strain>
    </source>
</reference>
<reference evidence="2" key="2">
    <citation type="journal article" date="2020" name="Nat. Commun.">
        <title>Large-scale genome sequencing of mycorrhizal fungi provides insights into the early evolution of symbiotic traits.</title>
        <authorList>
            <person name="Miyauchi S."/>
            <person name="Kiss E."/>
            <person name="Kuo A."/>
            <person name="Drula E."/>
            <person name="Kohler A."/>
            <person name="Sanchez-Garcia M."/>
            <person name="Morin E."/>
            <person name="Andreopoulos B."/>
            <person name="Barry K.W."/>
            <person name="Bonito G."/>
            <person name="Buee M."/>
            <person name="Carver A."/>
            <person name="Chen C."/>
            <person name="Cichocki N."/>
            <person name="Clum A."/>
            <person name="Culley D."/>
            <person name="Crous P.W."/>
            <person name="Fauchery L."/>
            <person name="Girlanda M."/>
            <person name="Hayes R.D."/>
            <person name="Keri Z."/>
            <person name="LaButti K."/>
            <person name="Lipzen A."/>
            <person name="Lombard V."/>
            <person name="Magnuson J."/>
            <person name="Maillard F."/>
            <person name="Murat C."/>
            <person name="Nolan M."/>
            <person name="Ohm R.A."/>
            <person name="Pangilinan J."/>
            <person name="Pereira M.F."/>
            <person name="Perotto S."/>
            <person name="Peter M."/>
            <person name="Pfister S."/>
            <person name="Riley R."/>
            <person name="Sitrit Y."/>
            <person name="Stielow J.B."/>
            <person name="Szollosi G."/>
            <person name="Zifcakova L."/>
            <person name="Stursova M."/>
            <person name="Spatafora J.W."/>
            <person name="Tedersoo L."/>
            <person name="Vaario L.M."/>
            <person name="Yamada A."/>
            <person name="Yan M."/>
            <person name="Wang P."/>
            <person name="Xu J."/>
            <person name="Bruns T."/>
            <person name="Baldrian P."/>
            <person name="Vilgalys R."/>
            <person name="Dunand C."/>
            <person name="Henrissat B."/>
            <person name="Grigoriev I.V."/>
            <person name="Hibbett D."/>
            <person name="Nagy L.G."/>
            <person name="Martin F.M."/>
        </authorList>
    </citation>
    <scope>NUCLEOTIDE SEQUENCE</scope>
    <source>
        <strain evidence="2">Prilba</strain>
    </source>
</reference>
<protein>
    <recommendedName>
        <fullName evidence="4">F-box domain-containing protein</fullName>
    </recommendedName>
</protein>
<dbReference type="EMBL" id="WHVB01000031">
    <property type="protein sequence ID" value="KAF8468601.1"/>
    <property type="molecule type" value="Genomic_DNA"/>
</dbReference>
<dbReference type="OrthoDB" id="3226064at2759"/>
<evidence type="ECO:0000256" key="1">
    <source>
        <dbReference type="SAM" id="MobiDB-lite"/>
    </source>
</evidence>
<gene>
    <name evidence="2" type="ORF">DFH94DRAFT_281210</name>
</gene>
<dbReference type="InterPro" id="IPR036047">
    <property type="entry name" value="F-box-like_dom_sf"/>
</dbReference>
<sequence length="658" mass="72197">MPFFPASLFSLPPELIEDIIIFSTLLGDARAPSTLAQTSRSLRSLVYEQERRKRLWRKMFLNLFDDPRPARDVRSHGRALQLQQLNPSGKGKGKSENCLANHDFPWQDEYKLRIWAESFILRRTRPPPLGHPSPRDAPSNLPSTDVELYTVLDVLLRVVLTAAPLPYHAVACVASHCRTLPQPHPIISPLLLAAHTQPALVLGSHNTIWLARVLAHGLPPVLMARLTALDETGEIDIQKNPVKWDGLLVKLIAQVGPMTHIRGTTIAERPDDMKVGHNEGDDRLDPLGQEEAQDLYDDDDSDIESQHEGEGSGERPDEVPVTNTSTMRLGSPSAPVPPVPPIPDTNLDLESFDFSPFLGDDGVDNDNDETSDGNVNENSNVVASGAPLISSVYPIQAPGSSGGTGGMYTPGHTGHQLLRFDWAWIAAARQVIELNLRNLLKSDRHQDVLHAFLSLEGLRSCSVPGFPPAAPEVGEFDEGEDGRTFKDGEGWDWAGVEGQWRRCVCWMDYGDLVGNNAKPLAARYSNPALSEVMRIFPFTLRIAHYSRAPASWPGRPKIHFEGEMYYGAAPTPVTVQPDPDLRRMQGTVQMTASGEVFYPEDRQSRWASDGVQIGGLGSAVGVIGMWTSAEHEPSAPIGPFWAWKVGPADACSTIGGRV</sequence>
<evidence type="ECO:0000313" key="2">
    <source>
        <dbReference type="EMBL" id="KAF8468601.1"/>
    </source>
</evidence>
<feature type="compositionally biased region" description="Pro residues" evidence="1">
    <location>
        <begin position="334"/>
        <end position="343"/>
    </location>
</feature>
<organism evidence="2 3">
    <name type="scientific">Russula ochroleuca</name>
    <dbReference type="NCBI Taxonomy" id="152965"/>
    <lineage>
        <taxon>Eukaryota</taxon>
        <taxon>Fungi</taxon>
        <taxon>Dikarya</taxon>
        <taxon>Basidiomycota</taxon>
        <taxon>Agaricomycotina</taxon>
        <taxon>Agaricomycetes</taxon>
        <taxon>Russulales</taxon>
        <taxon>Russulaceae</taxon>
        <taxon>Russula</taxon>
    </lineage>
</organism>
<proteinExistence type="predicted"/>
<comment type="caution">
    <text evidence="2">The sequence shown here is derived from an EMBL/GenBank/DDBJ whole genome shotgun (WGS) entry which is preliminary data.</text>
</comment>
<dbReference type="SUPFAM" id="SSF81383">
    <property type="entry name" value="F-box domain"/>
    <property type="match status" value="1"/>
</dbReference>
<dbReference type="AlphaFoldDB" id="A0A9P5JWM4"/>
<keyword evidence="3" id="KW-1185">Reference proteome</keyword>
<feature type="compositionally biased region" description="Acidic residues" evidence="1">
    <location>
        <begin position="291"/>
        <end position="303"/>
    </location>
</feature>
<accession>A0A9P5JWM4</accession>
<feature type="compositionally biased region" description="Basic and acidic residues" evidence="1">
    <location>
        <begin position="268"/>
        <end position="285"/>
    </location>
</feature>
<feature type="compositionally biased region" description="Basic and acidic residues" evidence="1">
    <location>
        <begin position="304"/>
        <end position="318"/>
    </location>
</feature>
<evidence type="ECO:0000313" key="3">
    <source>
        <dbReference type="Proteomes" id="UP000759537"/>
    </source>
</evidence>
<feature type="compositionally biased region" description="Acidic residues" evidence="1">
    <location>
        <begin position="361"/>
        <end position="371"/>
    </location>
</feature>
<feature type="region of interest" description="Disordered" evidence="1">
    <location>
        <begin position="263"/>
        <end position="376"/>
    </location>
</feature>
<dbReference type="Proteomes" id="UP000759537">
    <property type="component" value="Unassembled WGS sequence"/>
</dbReference>
<evidence type="ECO:0008006" key="4">
    <source>
        <dbReference type="Google" id="ProtNLM"/>
    </source>
</evidence>
<name>A0A9P5JWM4_9AGAM</name>
<feature type="region of interest" description="Disordered" evidence="1">
    <location>
        <begin position="75"/>
        <end position="97"/>
    </location>
</feature>